<dbReference type="InterPro" id="IPR011701">
    <property type="entry name" value="MFS"/>
</dbReference>
<evidence type="ECO:0000256" key="3">
    <source>
        <dbReference type="ARBA" id="ARBA00022989"/>
    </source>
</evidence>
<dbReference type="InterPro" id="IPR019428">
    <property type="entry name" value="7TM_GPCR_serpentine_rcpt_Str"/>
</dbReference>
<dbReference type="GO" id="GO:0022857">
    <property type="term" value="F:transmembrane transporter activity"/>
    <property type="evidence" value="ECO:0000318"/>
    <property type="project" value="GO_Central"/>
</dbReference>
<accession>A0A8R1UF57</accession>
<dbReference type="InterPro" id="IPR036259">
    <property type="entry name" value="MFS_trans_sf"/>
</dbReference>
<dbReference type="Pfam" id="PF10326">
    <property type="entry name" value="7TM_GPCR_Str"/>
    <property type="match status" value="2"/>
</dbReference>
<dbReference type="SUPFAM" id="SSF81321">
    <property type="entry name" value="Family A G protein-coupled receptor-like"/>
    <property type="match status" value="1"/>
</dbReference>
<dbReference type="SUPFAM" id="SSF103473">
    <property type="entry name" value="MFS general substrate transporter"/>
    <property type="match status" value="1"/>
</dbReference>
<dbReference type="InterPro" id="IPR050382">
    <property type="entry name" value="MFS_Na/Anion_cotransporter"/>
</dbReference>
<organism evidence="5 6">
    <name type="scientific">Pristionchus pacificus</name>
    <name type="common">Parasitic nematode worm</name>
    <dbReference type="NCBI Taxonomy" id="54126"/>
    <lineage>
        <taxon>Eukaryota</taxon>
        <taxon>Metazoa</taxon>
        <taxon>Ecdysozoa</taxon>
        <taxon>Nematoda</taxon>
        <taxon>Chromadorea</taxon>
        <taxon>Rhabditida</taxon>
        <taxon>Rhabditina</taxon>
        <taxon>Diplogasteromorpha</taxon>
        <taxon>Diplogasteroidea</taxon>
        <taxon>Neodiplogasteridae</taxon>
        <taxon>Pristionchus</taxon>
    </lineage>
</organism>
<dbReference type="Proteomes" id="UP000005239">
    <property type="component" value="Unassembled WGS sequence"/>
</dbReference>
<dbReference type="SUPFAM" id="SSF55729">
    <property type="entry name" value="Acyl-CoA N-acyltransferases (Nat)"/>
    <property type="match status" value="2"/>
</dbReference>
<reference evidence="5" key="2">
    <citation type="submission" date="2022-06" db="UniProtKB">
        <authorList>
            <consortium name="EnsemblMetazoa"/>
        </authorList>
    </citation>
    <scope>IDENTIFICATION</scope>
    <source>
        <strain evidence="5">PS312</strain>
    </source>
</reference>
<dbReference type="InterPro" id="IPR020846">
    <property type="entry name" value="MFS_dom"/>
</dbReference>
<dbReference type="EnsemblMetazoa" id="PPA21428.1">
    <property type="protein sequence ID" value="PPA21428.1"/>
    <property type="gene ID" value="WBGene00110982"/>
</dbReference>
<dbReference type="InterPro" id="IPR016181">
    <property type="entry name" value="Acyl_CoA_acyltransferase"/>
</dbReference>
<keyword evidence="6" id="KW-1185">Reference proteome</keyword>
<dbReference type="AlphaFoldDB" id="A0A2A6C2T2"/>
<evidence type="ECO:0000256" key="4">
    <source>
        <dbReference type="ARBA" id="ARBA00023136"/>
    </source>
</evidence>
<keyword evidence="4" id="KW-0472">Membrane</keyword>
<sequence length="1153" mass="128860">MRVKLSASVFIYVGLWANGIVSILTSGDVPNAQEIVERQQLYWLSNYKDNYLMIFGESVLTSRAIRMRKLYITVLLRPVQHELYQCTTTIISVFYVYPLLLSIVAFRFQIAFLPDWLLAFTRIDAVMSYMFQSVPQGSIRLASNQFFILMRTENKSSIQVLTSIEKGHVVTGLLSNFLLIFLIVTRSRKSLGSYKYLLLVFSSFDVFLIMVHANINHQVVSVGTTFASVSWSILESRVIAQFNILVYNMRFQKLTSLYCASFTVPFILMIIHFLYRFWAVKQYSICVYGATGAVDEIGTIIAREEYKRRYGRTITDGYIVMDHWRGGKLNLRAAIVMFSLDGILFSSILIASSLAILTLRCISQADKMSIYTKLLQRQLLTTLIVQTVLPVLFVYLPYLAILTCPFFDIPDFGLSTACTALNSGFPTWDAFVVIIFVRDYRSALTRVFKLMTKPMEGSNPSMKTVAMHIPAHIIVDEGSDLLWEQFRDAVRGLGWTADDNQMLALLPSLPSTRCVFARKDDDGSFLGCLVWMEYDELAFIGDYICVEELRGAGIGSRMWNRALERIGKGKILALRGAPAMAPKYAARDTPVELSRLRTNILTCAEMRETCDSLNPSTSPILLKSTLSPVQIEELLEFDQEMTGRNRRDLLVPFLASPSFECAVQLNAKGEIAAWAGITSTGFEKDHLFKLGPVYASSLSQFASLTKSLIPFCERASCDSKIAVHIVTGTVGERELEPLLKNPQNVEQVTLFSKKIDWKVRKDACYVPHSTLEWTPQMQASLLSATFYGSLLTIAISGSMADRFGQKLILIGACMVYVIVTLATPLLAELSFNALFAARLIMGLAEGFVNPSAGSMAGRWFPPLERSTLTGIYTTGSQLGTSSSSLISALLCSSYSWRNVDCFLVPPILKFDRYQSIRTGSRNEVFGVGNLEKREHENDTMAINSDVQADLRVQYRHSDYRSSVQTFLPTYFRDDLQVPLSTNGAYTMIPFVVQIFMRTECSMLADLLKRKGILGATQCSKVFQTLYTAGVSISLLSLASFSSCDRPWIAAICLTFYGIFYAFAIPGFFTALIGTLTSMTMLSATLANISSPLLVTLAMTLRSQHIWKIMFVFTAVLNIIGGVFLIYGDAEIQEWAKAPANVSSAEKIEETAVV</sequence>
<evidence type="ECO:0000256" key="1">
    <source>
        <dbReference type="ARBA" id="ARBA00004141"/>
    </source>
</evidence>
<keyword evidence="3" id="KW-1133">Transmembrane helix</keyword>
<gene>
    <name evidence="5" type="primary">WBGene00110982</name>
</gene>
<dbReference type="Pfam" id="PF07690">
    <property type="entry name" value="MFS_1"/>
    <property type="match status" value="1"/>
</dbReference>
<dbReference type="Gene3D" id="1.20.1250.20">
    <property type="entry name" value="MFS general substrate transporter like domains"/>
    <property type="match status" value="2"/>
</dbReference>
<comment type="subcellular location">
    <subcellularLocation>
        <location evidence="1">Membrane</location>
        <topology evidence="1">Multi-pass membrane protein</topology>
    </subcellularLocation>
</comment>
<dbReference type="GO" id="GO:0016020">
    <property type="term" value="C:membrane"/>
    <property type="evidence" value="ECO:0000318"/>
    <property type="project" value="GO_Central"/>
</dbReference>
<dbReference type="PANTHER" id="PTHR11662:SF405">
    <property type="entry name" value="PROTEIN CBG12249"/>
    <property type="match status" value="1"/>
</dbReference>
<proteinExistence type="predicted"/>
<accession>A0A2A6C2T2</accession>
<dbReference type="PROSITE" id="PS50850">
    <property type="entry name" value="MFS"/>
    <property type="match status" value="1"/>
</dbReference>
<dbReference type="PANTHER" id="PTHR11662">
    <property type="entry name" value="SOLUTE CARRIER FAMILY 17"/>
    <property type="match status" value="1"/>
</dbReference>
<evidence type="ECO:0000256" key="2">
    <source>
        <dbReference type="ARBA" id="ARBA00022692"/>
    </source>
</evidence>
<protein>
    <submittedName>
        <fullName evidence="5">G protein-coupled receptor</fullName>
    </submittedName>
</protein>
<reference evidence="6" key="1">
    <citation type="journal article" date="2008" name="Nat. Genet.">
        <title>The Pristionchus pacificus genome provides a unique perspective on nematode lifestyle and parasitism.</title>
        <authorList>
            <person name="Dieterich C."/>
            <person name="Clifton S.W."/>
            <person name="Schuster L.N."/>
            <person name="Chinwalla A."/>
            <person name="Delehaunty K."/>
            <person name="Dinkelacker I."/>
            <person name="Fulton L."/>
            <person name="Fulton R."/>
            <person name="Godfrey J."/>
            <person name="Minx P."/>
            <person name="Mitreva M."/>
            <person name="Roeseler W."/>
            <person name="Tian H."/>
            <person name="Witte H."/>
            <person name="Yang S.P."/>
            <person name="Wilson R.K."/>
            <person name="Sommer R.J."/>
        </authorList>
    </citation>
    <scope>NUCLEOTIDE SEQUENCE [LARGE SCALE GENOMIC DNA]</scope>
    <source>
        <strain evidence="6">PS312</strain>
    </source>
</reference>
<evidence type="ECO:0000313" key="6">
    <source>
        <dbReference type="Proteomes" id="UP000005239"/>
    </source>
</evidence>
<name>A0A2A6C2T2_PRIPA</name>
<keyword evidence="2" id="KW-0812">Transmembrane</keyword>
<evidence type="ECO:0000313" key="5">
    <source>
        <dbReference type="EnsemblMetazoa" id="PPA21428.1"/>
    </source>
</evidence>
<dbReference type="Gene3D" id="3.40.630.30">
    <property type="match status" value="1"/>
</dbReference>